<sequence>MPRSPQMRESITLKEIKSFLNEHEEKSSLAKYETIVNNAIKKGKIDEVTNEYYVILLSGLADTSLGSKKLALIESKLPHLSRENVNYGYLGPNGLNIAKYVKSPLSKTAGPLTKLKGLYNYLNTPMDFTQFIKKSPKSRKTASPRRSSKTRKSVKTML</sequence>
<evidence type="ECO:0000256" key="1">
    <source>
        <dbReference type="SAM" id="MobiDB-lite"/>
    </source>
</evidence>
<dbReference type="AlphaFoldDB" id="A0A6J6F0X7"/>
<feature type="compositionally biased region" description="Basic residues" evidence="1">
    <location>
        <begin position="134"/>
        <end position="158"/>
    </location>
</feature>
<reference evidence="2" key="1">
    <citation type="submission" date="2020-05" db="EMBL/GenBank/DDBJ databases">
        <authorList>
            <person name="Chiriac C."/>
            <person name="Salcher M."/>
            <person name="Ghai R."/>
            <person name="Kavagutti S V."/>
        </authorList>
    </citation>
    <scope>NUCLEOTIDE SEQUENCE</scope>
</reference>
<accession>A0A6J6F0X7</accession>
<gene>
    <name evidence="2" type="ORF">UFOPK1726_00735</name>
</gene>
<feature type="region of interest" description="Disordered" evidence="1">
    <location>
        <begin position="133"/>
        <end position="158"/>
    </location>
</feature>
<organism evidence="2">
    <name type="scientific">freshwater metagenome</name>
    <dbReference type="NCBI Taxonomy" id="449393"/>
    <lineage>
        <taxon>unclassified sequences</taxon>
        <taxon>metagenomes</taxon>
        <taxon>ecological metagenomes</taxon>
    </lineage>
</organism>
<proteinExistence type="predicted"/>
<protein>
    <submittedName>
        <fullName evidence="2">Unannotated protein</fullName>
    </submittedName>
</protein>
<dbReference type="EMBL" id="CAEZTT010000079">
    <property type="protein sequence ID" value="CAB4578548.1"/>
    <property type="molecule type" value="Genomic_DNA"/>
</dbReference>
<evidence type="ECO:0000313" key="2">
    <source>
        <dbReference type="EMBL" id="CAB4578548.1"/>
    </source>
</evidence>
<name>A0A6J6F0X7_9ZZZZ</name>